<dbReference type="PROSITE" id="PS51387">
    <property type="entry name" value="FAD_PCMH"/>
    <property type="match status" value="1"/>
</dbReference>
<dbReference type="InterPro" id="IPR011601">
    <property type="entry name" value="MurB_C"/>
</dbReference>
<dbReference type="EC" id="1.3.1.98" evidence="5 19"/>
<proteinExistence type="inferred from homology"/>
<evidence type="ECO:0000256" key="1">
    <source>
        <dbReference type="ARBA" id="ARBA00001974"/>
    </source>
</evidence>
<evidence type="ECO:0000256" key="14">
    <source>
        <dbReference type="ARBA" id="ARBA00023002"/>
    </source>
</evidence>
<comment type="catalytic activity">
    <reaction evidence="18 19">
        <text>UDP-N-acetyl-alpha-D-muramate + NADP(+) = UDP-N-acetyl-3-O-(1-carboxyvinyl)-alpha-D-glucosamine + NADPH + H(+)</text>
        <dbReference type="Rhea" id="RHEA:12248"/>
        <dbReference type="ChEBI" id="CHEBI:15378"/>
        <dbReference type="ChEBI" id="CHEBI:57783"/>
        <dbReference type="ChEBI" id="CHEBI:58349"/>
        <dbReference type="ChEBI" id="CHEBI:68483"/>
        <dbReference type="ChEBI" id="CHEBI:70757"/>
        <dbReference type="EC" id="1.3.1.98"/>
    </reaction>
</comment>
<evidence type="ECO:0000256" key="19">
    <source>
        <dbReference type="HAMAP-Rule" id="MF_00037"/>
    </source>
</evidence>
<dbReference type="SUPFAM" id="SSF56176">
    <property type="entry name" value="FAD-binding/transporter-associated domain-like"/>
    <property type="match status" value="1"/>
</dbReference>
<dbReference type="GO" id="GO:0008360">
    <property type="term" value="P:regulation of cell shape"/>
    <property type="evidence" value="ECO:0007669"/>
    <property type="project" value="UniProtKB-KW"/>
</dbReference>
<comment type="subcellular location">
    <subcellularLocation>
        <location evidence="3 19">Cytoplasm</location>
    </subcellularLocation>
</comment>
<dbReference type="SUPFAM" id="SSF56194">
    <property type="entry name" value="Uridine diphospho-N-Acetylenolpyruvylglucosamine reductase, MurB, C-terminal domain"/>
    <property type="match status" value="1"/>
</dbReference>
<evidence type="ECO:0000256" key="11">
    <source>
        <dbReference type="ARBA" id="ARBA00022857"/>
    </source>
</evidence>
<keyword evidence="9 19" id="KW-0285">Flavoprotein</keyword>
<keyword evidence="8 19" id="KW-0132">Cell division</keyword>
<dbReference type="InterPro" id="IPR036318">
    <property type="entry name" value="FAD-bd_PCMH-like_sf"/>
</dbReference>
<keyword evidence="12 19" id="KW-0133">Cell shape</keyword>
<evidence type="ECO:0000256" key="9">
    <source>
        <dbReference type="ARBA" id="ARBA00022630"/>
    </source>
</evidence>
<dbReference type="NCBIfam" id="TIGR00179">
    <property type="entry name" value="murB"/>
    <property type="match status" value="1"/>
</dbReference>
<dbReference type="InterPro" id="IPR036635">
    <property type="entry name" value="MurB_C_sf"/>
</dbReference>
<dbReference type="GO" id="GO:0009252">
    <property type="term" value="P:peptidoglycan biosynthetic process"/>
    <property type="evidence" value="ECO:0007669"/>
    <property type="project" value="UniProtKB-UniRule"/>
</dbReference>
<dbReference type="GO" id="GO:0071949">
    <property type="term" value="F:FAD binding"/>
    <property type="evidence" value="ECO:0007669"/>
    <property type="project" value="InterPro"/>
</dbReference>
<keyword evidence="16 19" id="KW-0961">Cell wall biogenesis/degradation</keyword>
<dbReference type="InterPro" id="IPR006094">
    <property type="entry name" value="Oxid_FAD_bind_N"/>
</dbReference>
<comment type="function">
    <text evidence="2 19">Cell wall formation.</text>
</comment>
<organism evidence="21">
    <name type="scientific">Polynucleobacter sp. UK-FUSCHL-C3</name>
    <dbReference type="NCBI Taxonomy" id="2955208"/>
    <lineage>
        <taxon>Bacteria</taxon>
        <taxon>Pseudomonadati</taxon>
        <taxon>Pseudomonadota</taxon>
        <taxon>Betaproteobacteria</taxon>
        <taxon>Burkholderiales</taxon>
        <taxon>Burkholderiaceae</taxon>
        <taxon>Polynucleobacter</taxon>
    </lineage>
</organism>
<evidence type="ECO:0000259" key="20">
    <source>
        <dbReference type="PROSITE" id="PS51387"/>
    </source>
</evidence>
<keyword evidence="11 19" id="KW-0521">NADP</keyword>
<keyword evidence="10 19" id="KW-0274">FAD</keyword>
<keyword evidence="13 19" id="KW-0573">Peptidoglycan synthesis</keyword>
<dbReference type="InterPro" id="IPR016167">
    <property type="entry name" value="FAD-bd_PCMH_sub1"/>
</dbReference>
<dbReference type="Gene3D" id="3.90.78.10">
    <property type="entry name" value="UDP-N-acetylenolpyruvoylglucosamine reductase, C-terminal domain"/>
    <property type="match status" value="1"/>
</dbReference>
<evidence type="ECO:0000313" key="21">
    <source>
        <dbReference type="EMBL" id="XCC57973.1"/>
    </source>
</evidence>
<dbReference type="AlphaFoldDB" id="A0AAU8A2R5"/>
<dbReference type="PANTHER" id="PTHR21071:SF4">
    <property type="entry name" value="UDP-N-ACETYLENOLPYRUVOYLGLUCOSAMINE REDUCTASE"/>
    <property type="match status" value="1"/>
</dbReference>
<dbReference type="InterPro" id="IPR003170">
    <property type="entry name" value="MurB"/>
</dbReference>
<keyword evidence="14 19" id="KW-0560">Oxidoreductase</keyword>
<feature type="active site" description="Proton donor" evidence="19">
    <location>
        <position position="241"/>
    </location>
</feature>
<evidence type="ECO:0000256" key="8">
    <source>
        <dbReference type="ARBA" id="ARBA00022618"/>
    </source>
</evidence>
<evidence type="ECO:0000256" key="15">
    <source>
        <dbReference type="ARBA" id="ARBA00023306"/>
    </source>
</evidence>
<evidence type="ECO:0000256" key="2">
    <source>
        <dbReference type="ARBA" id="ARBA00003921"/>
    </source>
</evidence>
<dbReference type="NCBIfam" id="NF000755">
    <property type="entry name" value="PRK00046.1"/>
    <property type="match status" value="1"/>
</dbReference>
<evidence type="ECO:0000256" key="13">
    <source>
        <dbReference type="ARBA" id="ARBA00022984"/>
    </source>
</evidence>
<dbReference type="RefSeq" id="WP_353439107.1">
    <property type="nucleotide sequence ID" value="NZ_CP099959.1"/>
</dbReference>
<comment type="cofactor">
    <cofactor evidence="1 19">
        <name>FAD</name>
        <dbReference type="ChEBI" id="CHEBI:57692"/>
    </cofactor>
</comment>
<dbReference type="InterPro" id="IPR016169">
    <property type="entry name" value="FAD-bd_PCMH_sub2"/>
</dbReference>
<dbReference type="InterPro" id="IPR016166">
    <property type="entry name" value="FAD-bd_PCMH"/>
</dbReference>
<accession>A0AAU8A2R5</accession>
<protein>
    <recommendedName>
        <fullName evidence="6 19">UDP-N-acetylenolpyruvoylglucosamine reductase</fullName>
        <ecNumber evidence="5 19">1.3.1.98</ecNumber>
    </recommendedName>
    <alternativeName>
        <fullName evidence="17 19">UDP-N-acetylmuramate dehydrogenase</fullName>
    </alternativeName>
</protein>
<evidence type="ECO:0000256" key="17">
    <source>
        <dbReference type="ARBA" id="ARBA00031026"/>
    </source>
</evidence>
<gene>
    <name evidence="19 21" type="primary">murB</name>
    <name evidence="21" type="ORF">NKE59_01400</name>
</gene>
<reference evidence="21" key="1">
    <citation type="submission" date="2022-06" db="EMBL/GenBank/DDBJ databases">
        <title>New Polynucleobacter species.</title>
        <authorList>
            <person name="Hahn M.W."/>
        </authorList>
    </citation>
    <scope>NUCLEOTIDE SEQUENCE</scope>
    <source>
        <strain evidence="21">UK-FUSCHL-C3</strain>
    </source>
</reference>
<feature type="active site" evidence="19">
    <location>
        <position position="168"/>
    </location>
</feature>
<keyword evidence="15 19" id="KW-0131">Cell cycle</keyword>
<feature type="active site" evidence="19">
    <location>
        <position position="337"/>
    </location>
</feature>
<evidence type="ECO:0000256" key="3">
    <source>
        <dbReference type="ARBA" id="ARBA00004496"/>
    </source>
</evidence>
<evidence type="ECO:0000256" key="4">
    <source>
        <dbReference type="ARBA" id="ARBA00004752"/>
    </source>
</evidence>
<keyword evidence="7 19" id="KW-0963">Cytoplasm</keyword>
<comment type="pathway">
    <text evidence="4 19">Cell wall biogenesis; peptidoglycan biosynthesis.</text>
</comment>
<dbReference type="GO" id="GO:0051301">
    <property type="term" value="P:cell division"/>
    <property type="evidence" value="ECO:0007669"/>
    <property type="project" value="UniProtKB-KW"/>
</dbReference>
<dbReference type="PANTHER" id="PTHR21071">
    <property type="entry name" value="UDP-N-ACETYLENOLPYRUVOYLGLUCOSAMINE REDUCTASE"/>
    <property type="match status" value="1"/>
</dbReference>
<evidence type="ECO:0000256" key="6">
    <source>
        <dbReference type="ARBA" id="ARBA00015188"/>
    </source>
</evidence>
<dbReference type="GO" id="GO:0071555">
    <property type="term" value="P:cell wall organization"/>
    <property type="evidence" value="ECO:0007669"/>
    <property type="project" value="UniProtKB-KW"/>
</dbReference>
<dbReference type="Gene3D" id="3.30.43.10">
    <property type="entry name" value="Uridine Diphospho-n-acetylenolpyruvylglucosamine Reductase, domain 2"/>
    <property type="match status" value="1"/>
</dbReference>
<dbReference type="Pfam" id="PF02873">
    <property type="entry name" value="MurB_C"/>
    <property type="match status" value="1"/>
</dbReference>
<evidence type="ECO:0000256" key="5">
    <source>
        <dbReference type="ARBA" id="ARBA00012518"/>
    </source>
</evidence>
<dbReference type="Gene3D" id="3.30.465.10">
    <property type="match status" value="1"/>
</dbReference>
<evidence type="ECO:0000256" key="10">
    <source>
        <dbReference type="ARBA" id="ARBA00022827"/>
    </source>
</evidence>
<dbReference type="GO" id="GO:0005829">
    <property type="term" value="C:cytosol"/>
    <property type="evidence" value="ECO:0007669"/>
    <property type="project" value="TreeGrafter"/>
</dbReference>
<name>A0AAU8A2R5_9BURK</name>
<evidence type="ECO:0000256" key="18">
    <source>
        <dbReference type="ARBA" id="ARBA00048914"/>
    </source>
</evidence>
<evidence type="ECO:0000256" key="7">
    <source>
        <dbReference type="ARBA" id="ARBA00022490"/>
    </source>
</evidence>
<sequence>MNLPSNLLPAYSLSQRNTLGFEVEAEFAIHITEAKQIAETLVYAKDHNMPYQVLGGGSNVVLPSALPGLTLLMDIAGIEIVSEDANGVSLKVGAGVSWHSLVIWTLEHSYPGLENLALIPGTVGAAPIQNIGAYGVEINDYINSVEAFDSQAMQWITLDRAHCQFSYRHSLFKANPLRYIISAVNLYLPKQWQPRISYVDLQHFFAGKENDSITPLAIFEAVCEIRTQKLPDPKQIGNVGSFFQNPIVENSMLAKLKQRHPAIVAYPEDTNHSKLAAGWLIDHCGFKGLRTGNVGVHDKQALVLIHHGGGNANELLQLAERIQKTISEQFEIDLQVEPIIFNA</sequence>
<feature type="domain" description="FAD-binding PCMH-type" evidence="20">
    <location>
        <begin position="21"/>
        <end position="191"/>
    </location>
</feature>
<dbReference type="HAMAP" id="MF_00037">
    <property type="entry name" value="MurB"/>
    <property type="match status" value="1"/>
</dbReference>
<dbReference type="EMBL" id="CP099959">
    <property type="protein sequence ID" value="XCC57973.1"/>
    <property type="molecule type" value="Genomic_DNA"/>
</dbReference>
<evidence type="ECO:0000256" key="16">
    <source>
        <dbReference type="ARBA" id="ARBA00023316"/>
    </source>
</evidence>
<evidence type="ECO:0000256" key="12">
    <source>
        <dbReference type="ARBA" id="ARBA00022960"/>
    </source>
</evidence>
<dbReference type="Pfam" id="PF01565">
    <property type="entry name" value="FAD_binding_4"/>
    <property type="match status" value="1"/>
</dbReference>
<comment type="similarity">
    <text evidence="19">Belongs to the MurB family.</text>
</comment>
<dbReference type="GO" id="GO:0008762">
    <property type="term" value="F:UDP-N-acetylmuramate dehydrogenase activity"/>
    <property type="evidence" value="ECO:0007669"/>
    <property type="project" value="UniProtKB-UniRule"/>
</dbReference>